<dbReference type="CDD" id="cd02440">
    <property type="entry name" value="AdoMet_MTases"/>
    <property type="match status" value="1"/>
</dbReference>
<dbReference type="AlphaFoldDB" id="A0A4U7N7Z9"/>
<dbReference type="PANTHER" id="PTHR18895:SF74">
    <property type="entry name" value="MTRF1L RELEASE FACTOR GLUTAMINE METHYLTRANSFERASE"/>
    <property type="match status" value="1"/>
</dbReference>
<dbReference type="GO" id="GO:0032259">
    <property type="term" value="P:methylation"/>
    <property type="evidence" value="ECO:0007669"/>
    <property type="project" value="UniProtKB-KW"/>
</dbReference>
<feature type="binding site" evidence="5">
    <location>
        <position position="140"/>
    </location>
    <ligand>
        <name>S-adenosyl-L-methionine</name>
        <dbReference type="ChEBI" id="CHEBI:59789"/>
    </ligand>
</feature>
<dbReference type="InterPro" id="IPR002052">
    <property type="entry name" value="DNA_methylase_N6_adenine_CS"/>
</dbReference>
<dbReference type="Pfam" id="PF17827">
    <property type="entry name" value="PrmC_N"/>
    <property type="match status" value="1"/>
</dbReference>
<dbReference type="Proteomes" id="UP000306575">
    <property type="component" value="Unassembled WGS sequence"/>
</dbReference>
<dbReference type="InterPro" id="IPR019874">
    <property type="entry name" value="RF_methyltr_PrmC"/>
</dbReference>
<comment type="function">
    <text evidence="5">Methylates the class 1 translation termination release factors RF1/PrfA and RF2/PrfB on the glutamine residue of the universally conserved GGQ motif.</text>
</comment>
<evidence type="ECO:0000256" key="2">
    <source>
        <dbReference type="ARBA" id="ARBA00022679"/>
    </source>
</evidence>
<proteinExistence type="inferred from homology"/>
<evidence type="ECO:0000313" key="8">
    <source>
        <dbReference type="EMBL" id="TKZ20724.1"/>
    </source>
</evidence>
<protein>
    <recommendedName>
        <fullName evidence="5">Release factor glutamine methyltransferase</fullName>
        <shortName evidence="5">RF MTase</shortName>
        <ecNumber evidence="5">2.1.1.297</ecNumber>
    </recommendedName>
    <alternativeName>
        <fullName evidence="5">N5-glutamine methyltransferase PrmC</fullName>
    </alternativeName>
    <alternativeName>
        <fullName evidence="5">Protein-(glutamine-N5) MTase PrmC</fullName>
    </alternativeName>
    <alternativeName>
        <fullName evidence="5">Protein-glutamine N-methyltransferase PrmC</fullName>
    </alternativeName>
</protein>
<feature type="domain" description="Release factor glutamine methyltransferase N-terminal" evidence="7">
    <location>
        <begin position="5"/>
        <end position="75"/>
    </location>
</feature>
<evidence type="ECO:0000256" key="5">
    <source>
        <dbReference type="HAMAP-Rule" id="MF_02126"/>
    </source>
</evidence>
<dbReference type="InterPro" id="IPR004556">
    <property type="entry name" value="HemK-like"/>
</dbReference>
<dbReference type="Gene3D" id="1.10.8.10">
    <property type="entry name" value="DNA helicase RuvA subunit, C-terminal domain"/>
    <property type="match status" value="1"/>
</dbReference>
<gene>
    <name evidence="5 8" type="primary">prmC</name>
    <name evidence="8" type="ORF">FAP39_09330</name>
</gene>
<evidence type="ECO:0000256" key="4">
    <source>
        <dbReference type="ARBA" id="ARBA00048391"/>
    </source>
</evidence>
<feature type="binding site" evidence="5">
    <location>
        <position position="183"/>
    </location>
    <ligand>
        <name>S-adenosyl-L-methionine</name>
        <dbReference type="ChEBI" id="CHEBI:59789"/>
    </ligand>
</feature>
<dbReference type="RefSeq" id="WP_138016130.1">
    <property type="nucleotide sequence ID" value="NZ_SULI01000009.1"/>
</dbReference>
<dbReference type="PROSITE" id="PS00092">
    <property type="entry name" value="N6_MTASE"/>
    <property type="match status" value="1"/>
</dbReference>
<dbReference type="NCBIfam" id="TIGR00536">
    <property type="entry name" value="hemK_fam"/>
    <property type="match status" value="1"/>
</dbReference>
<evidence type="ECO:0000313" key="9">
    <source>
        <dbReference type="Proteomes" id="UP000306575"/>
    </source>
</evidence>
<feature type="binding site" evidence="5">
    <location>
        <begin position="117"/>
        <end position="121"/>
    </location>
    <ligand>
        <name>S-adenosyl-L-methionine</name>
        <dbReference type="ChEBI" id="CHEBI:59789"/>
    </ligand>
</feature>
<dbReference type="EMBL" id="SULI01000009">
    <property type="protein sequence ID" value="TKZ20724.1"/>
    <property type="molecule type" value="Genomic_DNA"/>
</dbReference>
<evidence type="ECO:0000256" key="3">
    <source>
        <dbReference type="ARBA" id="ARBA00022691"/>
    </source>
</evidence>
<accession>A0A4U7N7Z9</accession>
<organism evidence="8 9">
    <name type="scientific">Shimia litoralis</name>
    <dbReference type="NCBI Taxonomy" id="420403"/>
    <lineage>
        <taxon>Bacteria</taxon>
        <taxon>Pseudomonadati</taxon>
        <taxon>Pseudomonadota</taxon>
        <taxon>Alphaproteobacteria</taxon>
        <taxon>Rhodobacterales</taxon>
        <taxon>Roseobacteraceae</taxon>
    </lineage>
</organism>
<evidence type="ECO:0000256" key="1">
    <source>
        <dbReference type="ARBA" id="ARBA00022603"/>
    </source>
</evidence>
<comment type="catalytic activity">
    <reaction evidence="4 5">
        <text>L-glutaminyl-[peptide chain release factor] + S-adenosyl-L-methionine = N(5)-methyl-L-glutaminyl-[peptide chain release factor] + S-adenosyl-L-homocysteine + H(+)</text>
        <dbReference type="Rhea" id="RHEA:42896"/>
        <dbReference type="Rhea" id="RHEA-COMP:10271"/>
        <dbReference type="Rhea" id="RHEA-COMP:10272"/>
        <dbReference type="ChEBI" id="CHEBI:15378"/>
        <dbReference type="ChEBI" id="CHEBI:30011"/>
        <dbReference type="ChEBI" id="CHEBI:57856"/>
        <dbReference type="ChEBI" id="CHEBI:59789"/>
        <dbReference type="ChEBI" id="CHEBI:61891"/>
        <dbReference type="EC" id="2.1.1.297"/>
    </reaction>
</comment>
<dbReference type="OrthoDB" id="9800643at2"/>
<dbReference type="InterPro" id="IPR040758">
    <property type="entry name" value="PrmC_N"/>
</dbReference>
<dbReference type="PANTHER" id="PTHR18895">
    <property type="entry name" value="HEMK METHYLTRANSFERASE"/>
    <property type="match status" value="1"/>
</dbReference>
<name>A0A4U7N7Z9_9RHOB</name>
<feature type="binding site" evidence="5">
    <location>
        <position position="169"/>
    </location>
    <ligand>
        <name>S-adenosyl-L-methionine</name>
        <dbReference type="ChEBI" id="CHEBI:59789"/>
    </ligand>
</feature>
<keyword evidence="9" id="KW-1185">Reference proteome</keyword>
<evidence type="ECO:0000259" key="6">
    <source>
        <dbReference type="Pfam" id="PF05175"/>
    </source>
</evidence>
<sequence length="277" mass="30158">MILRDVLREGIGLLRDANIVGPERDARALLAHALGISPSRISIEPDMQVPEEKLVVFHEFIARRASREPVSKILGMREFWGRDFLVTPDVLDPRPETETLIAAILEGPNPDRILDLGTGSGILAVTVLAEHPACTGVACDISPKALKVATQNAHTHGVASRLEILQSDWFSEITGAYDLILSNPPYISQTEMAELSQEVHDHDPHLALSPGGDGLDPYPILANGAMQHLNSGGRIFVEIGWRQGPAVRDIFQRAGLCDVAVLPDMDGRDRAVMGRKP</sequence>
<reference evidence="8 9" key="1">
    <citation type="submission" date="2019-04" db="EMBL/GenBank/DDBJ databases">
        <title>Genome sequence of Pelagicola litoralis CL-ES2.</title>
        <authorList>
            <person name="Cao J."/>
        </authorList>
    </citation>
    <scope>NUCLEOTIDE SEQUENCE [LARGE SCALE GENOMIC DNA]</scope>
    <source>
        <strain evidence="8 9">CL-ES2</strain>
    </source>
</reference>
<dbReference type="EC" id="2.1.1.297" evidence="5"/>
<feature type="binding site" evidence="5">
    <location>
        <begin position="183"/>
        <end position="186"/>
    </location>
    <ligand>
        <name>substrate</name>
    </ligand>
</feature>
<dbReference type="InterPro" id="IPR007848">
    <property type="entry name" value="Small_mtfrase_dom"/>
</dbReference>
<dbReference type="GO" id="GO:0102559">
    <property type="term" value="F:peptide chain release factor N(5)-glutamine methyltransferase activity"/>
    <property type="evidence" value="ECO:0007669"/>
    <property type="project" value="UniProtKB-EC"/>
</dbReference>
<comment type="similarity">
    <text evidence="5">Belongs to the protein N5-glutamine methyltransferase family. PrmC subfamily.</text>
</comment>
<dbReference type="GO" id="GO:0003676">
    <property type="term" value="F:nucleic acid binding"/>
    <property type="evidence" value="ECO:0007669"/>
    <property type="project" value="InterPro"/>
</dbReference>
<keyword evidence="3 5" id="KW-0949">S-adenosyl-L-methionine</keyword>
<keyword evidence="2 5" id="KW-0808">Transferase</keyword>
<dbReference type="HAMAP" id="MF_02126">
    <property type="entry name" value="RF_methyltr_PrmC"/>
    <property type="match status" value="1"/>
</dbReference>
<evidence type="ECO:0000259" key="7">
    <source>
        <dbReference type="Pfam" id="PF17827"/>
    </source>
</evidence>
<dbReference type="Pfam" id="PF05175">
    <property type="entry name" value="MTS"/>
    <property type="match status" value="1"/>
</dbReference>
<feature type="domain" description="Methyltransferase small" evidence="6">
    <location>
        <begin position="102"/>
        <end position="195"/>
    </location>
</feature>
<dbReference type="NCBIfam" id="TIGR03534">
    <property type="entry name" value="RF_mod_PrmC"/>
    <property type="match status" value="1"/>
</dbReference>
<dbReference type="SUPFAM" id="SSF53335">
    <property type="entry name" value="S-adenosyl-L-methionine-dependent methyltransferases"/>
    <property type="match status" value="1"/>
</dbReference>
<dbReference type="Gene3D" id="3.40.50.150">
    <property type="entry name" value="Vaccinia Virus protein VP39"/>
    <property type="match status" value="1"/>
</dbReference>
<keyword evidence="1 5" id="KW-0489">Methyltransferase</keyword>
<dbReference type="InterPro" id="IPR050320">
    <property type="entry name" value="N5-glutamine_MTase"/>
</dbReference>
<dbReference type="InterPro" id="IPR029063">
    <property type="entry name" value="SAM-dependent_MTases_sf"/>
</dbReference>
<comment type="caution">
    <text evidence="8">The sequence shown here is derived from an EMBL/GenBank/DDBJ whole genome shotgun (WGS) entry which is preliminary data.</text>
</comment>